<proteinExistence type="predicted"/>
<dbReference type="InterPro" id="IPR011009">
    <property type="entry name" value="Kinase-like_dom_sf"/>
</dbReference>
<dbReference type="InterPro" id="IPR032675">
    <property type="entry name" value="LRR_dom_sf"/>
</dbReference>
<evidence type="ECO:0000313" key="1">
    <source>
        <dbReference type="EMBL" id="HIS46836.1"/>
    </source>
</evidence>
<reference evidence="1" key="2">
    <citation type="journal article" date="2021" name="PeerJ">
        <title>Extensive microbial diversity within the chicken gut microbiome revealed by metagenomics and culture.</title>
        <authorList>
            <person name="Gilroy R."/>
            <person name="Ravi A."/>
            <person name="Getino M."/>
            <person name="Pursley I."/>
            <person name="Horton D.L."/>
            <person name="Alikhan N.F."/>
            <person name="Baker D."/>
            <person name="Gharbi K."/>
            <person name="Hall N."/>
            <person name="Watson M."/>
            <person name="Adriaenssens E.M."/>
            <person name="Foster-Nyarko E."/>
            <person name="Jarju S."/>
            <person name="Secka A."/>
            <person name="Antonio M."/>
            <person name="Oren A."/>
            <person name="Chaudhuri R.R."/>
            <person name="La Ragione R."/>
            <person name="Hildebrand F."/>
            <person name="Pallen M.J."/>
        </authorList>
    </citation>
    <scope>NUCLEOTIDE SEQUENCE</scope>
    <source>
        <strain evidence="1">CHK178-757</strain>
    </source>
</reference>
<dbReference type="AlphaFoldDB" id="A0A9D1F3G6"/>
<sequence>MTSEKDDKKKNVIDGGRILDLYRPAVKQLADLHLAGKIHGAIRPESVVAVDHIRFCFFLSEEDKKGYNTEQKIFVSLRLSNKKECSREYSGNFGGVHISRRSPYIPLEQLIDGEKADARSDVYSLCAVLYQFITGMEPSDVRERIDGAELKKPSELGIEISFSQEAALLKGLEEMRKNRYVNGEELYRALYGANTEKRKTDKKRRGRKKNALRSGWTVKDDVKEIEKLRTVTFLDYIPQTKEKKWDVSAKKDGSVLAWMKEKDGKYDLYIGSDGVIVAGENCSQMFFNCTKLKSINFGENFDTENTRYMLAMFGYCSALEFLDVTGLDTSQVKDMSWMFYECSSLEKLDVSCFNTSRAEDMHAMFYNCSSLSKLDVSGFDTSRVTDTHSMFYNCTDLIELDVSGFNTSQVKDMSGMFYGCSALEELNVKGFDISHAEKLDFMFYNCVNLKKH</sequence>
<accession>A0A9D1F3G6</accession>
<dbReference type="Gene3D" id="3.80.10.10">
    <property type="entry name" value="Ribonuclease Inhibitor"/>
    <property type="match status" value="1"/>
</dbReference>
<evidence type="ECO:0000313" key="2">
    <source>
        <dbReference type="Proteomes" id="UP000823927"/>
    </source>
</evidence>
<dbReference type="NCBIfam" id="TIGR02167">
    <property type="entry name" value="Liste_lipo_26"/>
    <property type="match status" value="6"/>
</dbReference>
<dbReference type="Proteomes" id="UP000823927">
    <property type="component" value="Unassembled WGS sequence"/>
</dbReference>
<protein>
    <submittedName>
        <fullName evidence="1">BspA family leucine-rich repeat surface protein</fullName>
    </submittedName>
</protein>
<name>A0A9D1F3G6_9FIRM</name>
<reference evidence="1" key="1">
    <citation type="submission" date="2020-10" db="EMBL/GenBank/DDBJ databases">
        <authorList>
            <person name="Gilroy R."/>
        </authorList>
    </citation>
    <scope>NUCLEOTIDE SEQUENCE</scope>
    <source>
        <strain evidence="1">CHK178-757</strain>
    </source>
</reference>
<dbReference type="EMBL" id="DVIT01000016">
    <property type="protein sequence ID" value="HIS46836.1"/>
    <property type="molecule type" value="Genomic_DNA"/>
</dbReference>
<gene>
    <name evidence="1" type="ORF">IAB46_04585</name>
</gene>
<comment type="caution">
    <text evidence="1">The sequence shown here is derived from an EMBL/GenBank/DDBJ whole genome shotgun (WGS) entry which is preliminary data.</text>
</comment>
<dbReference type="InterPro" id="IPR011889">
    <property type="entry name" value="Liste_lipo_26"/>
</dbReference>
<dbReference type="InterPro" id="IPR005046">
    <property type="entry name" value="DUF285"/>
</dbReference>
<dbReference type="Gene3D" id="1.10.510.10">
    <property type="entry name" value="Transferase(Phosphotransferase) domain 1"/>
    <property type="match status" value="1"/>
</dbReference>
<dbReference type="SUPFAM" id="SSF52047">
    <property type="entry name" value="RNI-like"/>
    <property type="match status" value="1"/>
</dbReference>
<dbReference type="SUPFAM" id="SSF56112">
    <property type="entry name" value="Protein kinase-like (PK-like)"/>
    <property type="match status" value="1"/>
</dbReference>
<dbReference type="Pfam" id="PF03382">
    <property type="entry name" value="DUF285"/>
    <property type="match status" value="1"/>
</dbReference>
<organism evidence="1 2">
    <name type="scientific">Candidatus Scybalocola faecigallinarum</name>
    <dbReference type="NCBI Taxonomy" id="2840941"/>
    <lineage>
        <taxon>Bacteria</taxon>
        <taxon>Bacillati</taxon>
        <taxon>Bacillota</taxon>
        <taxon>Clostridia</taxon>
        <taxon>Lachnospirales</taxon>
        <taxon>Lachnospiraceae</taxon>
        <taxon>Lachnospiraceae incertae sedis</taxon>
        <taxon>Candidatus Scybalocola (ex Gilroy et al. 2021)</taxon>
    </lineage>
</organism>